<dbReference type="EMBL" id="JACHOB010000001">
    <property type="protein sequence ID" value="MBB4657963.1"/>
    <property type="molecule type" value="Genomic_DNA"/>
</dbReference>
<dbReference type="Gene3D" id="2.30.40.10">
    <property type="entry name" value="Urease, subunit C, domain 1"/>
    <property type="match status" value="1"/>
</dbReference>
<comment type="caution">
    <text evidence="3">The sequence shown here is derived from an EMBL/GenBank/DDBJ whole genome shotgun (WGS) entry which is preliminary data.</text>
</comment>
<protein>
    <submittedName>
        <fullName evidence="3">Imidazolonepropionase-like amidohydrolase</fullName>
    </submittedName>
</protein>
<evidence type="ECO:0000313" key="4">
    <source>
        <dbReference type="Proteomes" id="UP000563524"/>
    </source>
</evidence>
<dbReference type="PANTHER" id="PTHR43135:SF3">
    <property type="entry name" value="ALPHA-D-RIBOSE 1-METHYLPHOSPHONATE 5-TRIPHOSPHATE DIPHOSPHATASE"/>
    <property type="match status" value="1"/>
</dbReference>
<dbReference type="Pfam" id="PF01979">
    <property type="entry name" value="Amidohydro_1"/>
    <property type="match status" value="1"/>
</dbReference>
<proteinExistence type="predicted"/>
<reference evidence="3 4" key="1">
    <citation type="submission" date="2020-08" db="EMBL/GenBank/DDBJ databases">
        <title>Genomic Encyclopedia of Type Strains, Phase IV (KMG-IV): sequencing the most valuable type-strain genomes for metagenomic binning, comparative biology and taxonomic classification.</title>
        <authorList>
            <person name="Goeker M."/>
        </authorList>
    </citation>
    <scope>NUCLEOTIDE SEQUENCE [LARGE SCALE GENOMIC DNA]</scope>
    <source>
        <strain evidence="3 4">DSM 102850</strain>
    </source>
</reference>
<dbReference type="SUPFAM" id="SSF51556">
    <property type="entry name" value="Metallo-dependent hydrolases"/>
    <property type="match status" value="1"/>
</dbReference>
<feature type="chain" id="PRO_5032407118" evidence="1">
    <location>
        <begin position="22"/>
        <end position="431"/>
    </location>
</feature>
<dbReference type="InterPro" id="IPR011059">
    <property type="entry name" value="Metal-dep_hydrolase_composite"/>
</dbReference>
<name>A0A840I108_9PROT</name>
<evidence type="ECO:0000256" key="1">
    <source>
        <dbReference type="SAM" id="SignalP"/>
    </source>
</evidence>
<dbReference type="RefSeq" id="WP_183815444.1">
    <property type="nucleotide sequence ID" value="NZ_JACHOB010000001.1"/>
</dbReference>
<dbReference type="InterPro" id="IPR051781">
    <property type="entry name" value="Metallo-dep_Hydrolase"/>
</dbReference>
<feature type="domain" description="Amidohydrolase-related" evidence="2">
    <location>
        <begin position="270"/>
        <end position="402"/>
    </location>
</feature>
<dbReference type="GO" id="GO:0016810">
    <property type="term" value="F:hydrolase activity, acting on carbon-nitrogen (but not peptide) bonds"/>
    <property type="evidence" value="ECO:0007669"/>
    <property type="project" value="InterPro"/>
</dbReference>
<feature type="signal peptide" evidence="1">
    <location>
        <begin position="1"/>
        <end position="21"/>
    </location>
</feature>
<keyword evidence="4" id="KW-1185">Reference proteome</keyword>
<evidence type="ECO:0000259" key="2">
    <source>
        <dbReference type="Pfam" id="PF01979"/>
    </source>
</evidence>
<dbReference type="InterPro" id="IPR032466">
    <property type="entry name" value="Metal_Hydrolase"/>
</dbReference>
<accession>A0A840I108</accession>
<dbReference type="AlphaFoldDB" id="A0A840I108"/>
<dbReference type="Gene3D" id="3.20.20.140">
    <property type="entry name" value="Metal-dependent hydrolases"/>
    <property type="match status" value="1"/>
</dbReference>
<keyword evidence="3" id="KW-0378">Hydrolase</keyword>
<dbReference type="PANTHER" id="PTHR43135">
    <property type="entry name" value="ALPHA-D-RIBOSE 1-METHYLPHOSPHONATE 5-TRIPHOSPHATE DIPHOSPHATASE"/>
    <property type="match status" value="1"/>
</dbReference>
<evidence type="ECO:0000313" key="3">
    <source>
        <dbReference type="EMBL" id="MBB4657963.1"/>
    </source>
</evidence>
<sequence length="431" mass="45052">MIRTLLATAASASLLAAAAQAQTYAITNARALMTGTASSPADAEGVTIVVRRGRIEAMGPNVRIPSNAEVIDAAGGYVTPGLFAAVSALGLEEIGLNREGNDRSAEEDVGLSVSFDAADGFYEATTAIPVARAAGVTRAYVAPDPGDDLFGGCGMVVTLSGGDEPIVERCVAQTVSLGYAGAAREGDSRLAAMARLRRALADARAYQDDPDRYAETYEAGRLAAADAAALVPLLTGEQKMLAFVNGASDIKRVLAMAEEYGIDLVIYGAAEAHLVAEEIAAAGVPVVVDPVKNLPYQFEQLGATLEAPAILEAAGVTVAFYDDDIAYTHNLGLLTQLAGNAVANGMSYNGALSAITMGPARIWGQDDRFGLIGPGRTADLVVWDGDPLEVTSNPVAVFIDGEEMSLENRQKALTERYRDLTRGDRPFAYRD</sequence>
<gene>
    <name evidence="3" type="ORF">GGQ59_000463</name>
</gene>
<dbReference type="SUPFAM" id="SSF51338">
    <property type="entry name" value="Composite domain of metallo-dependent hydrolases"/>
    <property type="match status" value="1"/>
</dbReference>
<dbReference type="InterPro" id="IPR006680">
    <property type="entry name" value="Amidohydro-rel"/>
</dbReference>
<keyword evidence="1" id="KW-0732">Signal</keyword>
<dbReference type="Proteomes" id="UP000563524">
    <property type="component" value="Unassembled WGS sequence"/>
</dbReference>
<organism evidence="3 4">
    <name type="scientific">Parvularcula dongshanensis</name>
    <dbReference type="NCBI Taxonomy" id="1173995"/>
    <lineage>
        <taxon>Bacteria</taxon>
        <taxon>Pseudomonadati</taxon>
        <taxon>Pseudomonadota</taxon>
        <taxon>Alphaproteobacteria</taxon>
        <taxon>Parvularculales</taxon>
        <taxon>Parvularculaceae</taxon>
        <taxon>Parvularcula</taxon>
    </lineage>
</organism>